<dbReference type="Proteomes" id="UP000295075">
    <property type="component" value="Unassembled WGS sequence"/>
</dbReference>
<dbReference type="InterPro" id="IPR041698">
    <property type="entry name" value="Methyltransf_25"/>
</dbReference>
<keyword evidence="2 6" id="KW-0808">Transferase</keyword>
<evidence type="ECO:0000259" key="5">
    <source>
        <dbReference type="Pfam" id="PF13649"/>
    </source>
</evidence>
<evidence type="ECO:0000256" key="1">
    <source>
        <dbReference type="ARBA" id="ARBA00022603"/>
    </source>
</evidence>
<evidence type="ECO:0000256" key="3">
    <source>
        <dbReference type="ARBA" id="ARBA00022691"/>
    </source>
</evidence>
<dbReference type="RefSeq" id="WP_132402070.1">
    <property type="nucleotide sequence ID" value="NZ_SMKA01000008.1"/>
</dbReference>
<dbReference type="AlphaFoldDB" id="A0A4R4QGS6"/>
<feature type="region of interest" description="Disordered" evidence="4">
    <location>
        <begin position="219"/>
        <end position="247"/>
    </location>
</feature>
<accession>A0A4R4QGS6</accession>
<protein>
    <submittedName>
        <fullName evidence="6">Class I SAM-dependent methyltransferase</fullName>
    </submittedName>
</protein>
<dbReference type="Gene3D" id="3.40.50.150">
    <property type="entry name" value="Vaccinia Virus protein VP39"/>
    <property type="match status" value="1"/>
</dbReference>
<dbReference type="InterPro" id="IPR029063">
    <property type="entry name" value="SAM-dependent_MTases_sf"/>
</dbReference>
<dbReference type="EMBL" id="SMKA01000008">
    <property type="protein sequence ID" value="TDC34352.1"/>
    <property type="molecule type" value="Genomic_DNA"/>
</dbReference>
<dbReference type="OrthoDB" id="7062303at2"/>
<evidence type="ECO:0000256" key="4">
    <source>
        <dbReference type="SAM" id="MobiDB-lite"/>
    </source>
</evidence>
<dbReference type="GO" id="GO:0032259">
    <property type="term" value="P:methylation"/>
    <property type="evidence" value="ECO:0007669"/>
    <property type="project" value="UniProtKB-KW"/>
</dbReference>
<evidence type="ECO:0000313" key="6">
    <source>
        <dbReference type="EMBL" id="TDC34352.1"/>
    </source>
</evidence>
<dbReference type="CDD" id="cd02440">
    <property type="entry name" value="AdoMet_MTases"/>
    <property type="match status" value="1"/>
</dbReference>
<dbReference type="PANTHER" id="PTHR43464:SF19">
    <property type="entry name" value="UBIQUINONE BIOSYNTHESIS O-METHYLTRANSFERASE, MITOCHONDRIAL"/>
    <property type="match status" value="1"/>
</dbReference>
<dbReference type="PANTHER" id="PTHR43464">
    <property type="entry name" value="METHYLTRANSFERASE"/>
    <property type="match status" value="1"/>
</dbReference>
<proteinExistence type="predicted"/>
<dbReference type="Pfam" id="PF13649">
    <property type="entry name" value="Methyltransf_25"/>
    <property type="match status" value="1"/>
</dbReference>
<feature type="domain" description="Methyltransferase" evidence="5">
    <location>
        <begin position="45"/>
        <end position="131"/>
    </location>
</feature>
<keyword evidence="1 6" id="KW-0489">Methyltransferase</keyword>
<dbReference type="SUPFAM" id="SSF53335">
    <property type="entry name" value="S-adenosyl-L-methionine-dependent methyltransferases"/>
    <property type="match status" value="1"/>
</dbReference>
<evidence type="ECO:0000256" key="2">
    <source>
        <dbReference type="ARBA" id="ARBA00022679"/>
    </source>
</evidence>
<keyword evidence="3" id="KW-0949">S-adenosyl-L-methionine</keyword>
<comment type="caution">
    <text evidence="6">The sequence shown here is derived from an EMBL/GenBank/DDBJ whole genome shotgun (WGS) entry which is preliminary data.</text>
</comment>
<evidence type="ECO:0000313" key="7">
    <source>
        <dbReference type="Proteomes" id="UP000295075"/>
    </source>
</evidence>
<dbReference type="GO" id="GO:0008168">
    <property type="term" value="F:methyltransferase activity"/>
    <property type="evidence" value="ECO:0007669"/>
    <property type="project" value="UniProtKB-KW"/>
</dbReference>
<keyword evidence="7" id="KW-1185">Reference proteome</keyword>
<organism evidence="6 7">
    <name type="scientific">Kribbella albertanoniae</name>
    <dbReference type="NCBI Taxonomy" id="1266829"/>
    <lineage>
        <taxon>Bacteria</taxon>
        <taxon>Bacillati</taxon>
        <taxon>Actinomycetota</taxon>
        <taxon>Actinomycetes</taxon>
        <taxon>Propionibacteriales</taxon>
        <taxon>Kribbellaceae</taxon>
        <taxon>Kribbella</taxon>
    </lineage>
</organism>
<gene>
    <name evidence="6" type="ORF">E1261_04145</name>
</gene>
<name>A0A4R4QGS6_9ACTN</name>
<sequence length="247" mass="26706">MRVGQGGSGPGPRTPDGSAIEMYEQAEAHGEDELIDQAIDPRSSILELGCGTGRITRPLLARGHEVVAVDESAGMLAHIPETETIQATIGELRLGRRFDVVLMMSYLINVADDAERLRLLRTCAQHVRPGGSVLIQQQLPTQLAKPVVLESERGRMEISDVEHLPGNKVAATVTHTRDGRTWSQRLLTQNLTEEQLAGQLTEAGLRLAEYLTPDTSWVRANPVATGPQGVDPDGYDDDFAAGRSPSA</sequence>
<reference evidence="6 7" key="1">
    <citation type="submission" date="2019-03" db="EMBL/GenBank/DDBJ databases">
        <title>Draft genome sequences of novel Actinobacteria.</title>
        <authorList>
            <person name="Sahin N."/>
            <person name="Ay H."/>
            <person name="Saygin H."/>
        </authorList>
    </citation>
    <scope>NUCLEOTIDE SEQUENCE [LARGE SCALE GENOMIC DNA]</scope>
    <source>
        <strain evidence="6 7">JCM 30547</strain>
    </source>
</reference>